<evidence type="ECO:0000256" key="1">
    <source>
        <dbReference type="ARBA" id="ARBA00004496"/>
    </source>
</evidence>
<evidence type="ECO:0000256" key="3">
    <source>
        <dbReference type="ARBA" id="ARBA00022490"/>
    </source>
</evidence>
<evidence type="ECO:0000256" key="5">
    <source>
        <dbReference type="ARBA" id="ARBA00022771"/>
    </source>
</evidence>
<dbReference type="AlphaFoldDB" id="A0A0F7SEN5"/>
<dbReference type="CDD" id="cd16659">
    <property type="entry name" value="RING-Ubox_Emp"/>
    <property type="match status" value="1"/>
</dbReference>
<feature type="region of interest" description="Disordered" evidence="8">
    <location>
        <begin position="356"/>
        <end position="376"/>
    </location>
</feature>
<dbReference type="GO" id="GO:0043161">
    <property type="term" value="P:proteasome-mediated ubiquitin-dependent protein catabolic process"/>
    <property type="evidence" value="ECO:0007669"/>
    <property type="project" value="InterPro"/>
</dbReference>
<dbReference type="SUPFAM" id="SSF57850">
    <property type="entry name" value="RING/U-box"/>
    <property type="match status" value="1"/>
</dbReference>
<evidence type="ECO:0000256" key="2">
    <source>
        <dbReference type="ARBA" id="ARBA00010615"/>
    </source>
</evidence>
<feature type="compositionally biased region" description="Low complexity" evidence="8">
    <location>
        <begin position="357"/>
        <end position="371"/>
    </location>
</feature>
<evidence type="ECO:0000256" key="8">
    <source>
        <dbReference type="SAM" id="MobiDB-lite"/>
    </source>
</evidence>
<dbReference type="PANTHER" id="PTHR12170">
    <property type="entry name" value="MACROPHAGE ERYTHROBLAST ATTACHER-RELATED"/>
    <property type="match status" value="1"/>
</dbReference>
<keyword evidence="4" id="KW-0479">Metal-binding</keyword>
<protein>
    <submittedName>
        <fullName evidence="11">Uncharacterized conserved protein</fullName>
    </submittedName>
</protein>
<dbReference type="InterPro" id="IPR006595">
    <property type="entry name" value="CTLH_C"/>
</dbReference>
<accession>A0A0F7SEN5</accession>
<dbReference type="GO" id="GO:0034657">
    <property type="term" value="C:GID complex"/>
    <property type="evidence" value="ECO:0007669"/>
    <property type="project" value="TreeGrafter"/>
</dbReference>
<dbReference type="GO" id="GO:0005634">
    <property type="term" value="C:nucleus"/>
    <property type="evidence" value="ECO:0007669"/>
    <property type="project" value="TreeGrafter"/>
</dbReference>
<dbReference type="PROSITE" id="PS50897">
    <property type="entry name" value="CTLH"/>
    <property type="match status" value="1"/>
</dbReference>
<dbReference type="PROSITE" id="PS51867">
    <property type="entry name" value="ZF_RING_GID"/>
    <property type="match status" value="1"/>
</dbReference>
<dbReference type="EMBL" id="LN483143">
    <property type="protein sequence ID" value="CDZ96365.1"/>
    <property type="molecule type" value="Genomic_DNA"/>
</dbReference>
<evidence type="ECO:0000313" key="11">
    <source>
        <dbReference type="EMBL" id="CDZ96365.1"/>
    </source>
</evidence>
<reference evidence="11" key="1">
    <citation type="submission" date="2014-08" db="EMBL/GenBank/DDBJ databases">
        <authorList>
            <person name="Sharma Rahul"/>
            <person name="Thines Marco"/>
        </authorList>
    </citation>
    <scope>NUCLEOTIDE SEQUENCE</scope>
</reference>
<feature type="zinc finger region" description="RING-Gid-type" evidence="7">
    <location>
        <begin position="432"/>
        <end position="503"/>
    </location>
</feature>
<comment type="similarity">
    <text evidence="2">Belongs to the FYV10 family.</text>
</comment>
<keyword evidence="6" id="KW-0862">Zinc</keyword>
<feature type="domain" description="CTLH" evidence="9">
    <location>
        <begin position="163"/>
        <end position="219"/>
    </location>
</feature>
<dbReference type="InterPro" id="IPR045098">
    <property type="entry name" value="Fyv10_fam"/>
</dbReference>
<dbReference type="GO" id="GO:0005737">
    <property type="term" value="C:cytoplasm"/>
    <property type="evidence" value="ECO:0007669"/>
    <property type="project" value="UniProtKB-SubCell"/>
</dbReference>
<dbReference type="PROSITE" id="PS50896">
    <property type="entry name" value="LISH"/>
    <property type="match status" value="1"/>
</dbReference>
<evidence type="ECO:0000256" key="4">
    <source>
        <dbReference type="ARBA" id="ARBA00022723"/>
    </source>
</evidence>
<sequence length="518" mass="57027">MESKLTTDNCLLLDGYVLKTPFELLRRSFKTSQRNVEKDYGFLLQLIQQLRQVTKEDSSSLAEVKEDLVVKLETGIERAKGLKRKLADLLPSPSNPTLLRPRLDHISKVETFASPNEDQFKIWDDQRYMRYVIDYLLRTGKLESARELAKSTHLEALVDLDLFQELAHVDQALQSRSCSEALVWAGENRGALKRANNPLESSLRLQEYIELCRKRDLVQALAYYRKYLSIWYETPEVRRAAGLLAFDEQIARKVGMYASMYHISRWDTLRDKFRSTFIDVYALPAVSPFITSLLAGLAAFKLPACSPDIPYLLLPASTKPPFGSLPTSTTDSSSVGDQGGGRARYQIELGQTLTFNPWPSSGEPSSGLPSSYNLPALGPPTGLPSSHLSTSISGPATLSFSSSLSPFSDFTATGGLTTILDHPVGRAGNPSCPTCDSHLGAIAKDLPGSHNENSVLVCRISGRVMDGSAEGSPVTFPNGYVYSFGAMQEMANKNNGIVTCPRSGYSCSISELKKVFVL</sequence>
<dbReference type="InterPro" id="IPR024964">
    <property type="entry name" value="CTLH/CRA"/>
</dbReference>
<evidence type="ECO:0000259" key="9">
    <source>
        <dbReference type="PROSITE" id="PS50897"/>
    </source>
</evidence>
<dbReference type="InterPro" id="IPR006594">
    <property type="entry name" value="LisH"/>
</dbReference>
<dbReference type="InterPro" id="IPR044063">
    <property type="entry name" value="ZF_RING_GID"/>
</dbReference>
<organism evidence="11">
    <name type="scientific">Phaffia rhodozyma</name>
    <name type="common">Yeast</name>
    <name type="synonym">Xanthophyllomyces dendrorhous</name>
    <dbReference type="NCBI Taxonomy" id="264483"/>
    <lineage>
        <taxon>Eukaryota</taxon>
        <taxon>Fungi</taxon>
        <taxon>Dikarya</taxon>
        <taxon>Basidiomycota</taxon>
        <taxon>Agaricomycotina</taxon>
        <taxon>Tremellomycetes</taxon>
        <taxon>Cystofilobasidiales</taxon>
        <taxon>Mrakiaceae</taxon>
        <taxon>Phaffia</taxon>
    </lineage>
</organism>
<dbReference type="GO" id="GO:0061630">
    <property type="term" value="F:ubiquitin protein ligase activity"/>
    <property type="evidence" value="ECO:0007669"/>
    <property type="project" value="InterPro"/>
</dbReference>
<feature type="domain" description="RING-Gid-type" evidence="10">
    <location>
        <begin position="432"/>
        <end position="503"/>
    </location>
</feature>
<evidence type="ECO:0000256" key="7">
    <source>
        <dbReference type="PROSITE-ProRule" id="PRU01215"/>
    </source>
</evidence>
<evidence type="ECO:0000259" key="10">
    <source>
        <dbReference type="PROSITE" id="PS51867"/>
    </source>
</evidence>
<evidence type="ECO:0000256" key="6">
    <source>
        <dbReference type="ARBA" id="ARBA00022833"/>
    </source>
</evidence>
<proteinExistence type="inferred from homology"/>
<dbReference type="PANTHER" id="PTHR12170:SF2">
    <property type="entry name" value="E3 UBIQUITIN-PROTEIN TRANSFERASE MAEA"/>
    <property type="match status" value="1"/>
</dbReference>
<dbReference type="Pfam" id="PF10607">
    <property type="entry name" value="CTLH"/>
    <property type="match status" value="1"/>
</dbReference>
<name>A0A0F7SEN5_PHARH</name>
<dbReference type="GO" id="GO:0008270">
    <property type="term" value="F:zinc ion binding"/>
    <property type="evidence" value="ECO:0007669"/>
    <property type="project" value="UniProtKB-KW"/>
</dbReference>
<keyword evidence="3" id="KW-0963">Cytoplasm</keyword>
<comment type="subcellular location">
    <subcellularLocation>
        <location evidence="1">Cytoplasm</location>
    </subcellularLocation>
</comment>
<keyword evidence="5 7" id="KW-0863">Zinc-finger</keyword>